<evidence type="ECO:0000259" key="6">
    <source>
        <dbReference type="PROSITE" id="PS51352"/>
    </source>
</evidence>
<dbReference type="PANTHER" id="PTHR13887:SF14">
    <property type="entry name" value="DISULFIDE BOND FORMATION PROTEIN D"/>
    <property type="match status" value="1"/>
</dbReference>
<dbReference type="PANTHER" id="PTHR13887">
    <property type="entry name" value="GLUTATHIONE S-TRANSFERASE KAPPA"/>
    <property type="match status" value="1"/>
</dbReference>
<dbReference type="SUPFAM" id="SSF52833">
    <property type="entry name" value="Thioredoxin-like"/>
    <property type="match status" value="1"/>
</dbReference>
<dbReference type="PROSITE" id="PS51352">
    <property type="entry name" value="THIOREDOXIN_2"/>
    <property type="match status" value="1"/>
</dbReference>
<dbReference type="InterPro" id="IPR013766">
    <property type="entry name" value="Thioredoxin_domain"/>
</dbReference>
<evidence type="ECO:0000256" key="4">
    <source>
        <dbReference type="ARBA" id="ARBA00023157"/>
    </source>
</evidence>
<keyword evidence="8" id="KW-1185">Reference proteome</keyword>
<evidence type="ECO:0000313" key="8">
    <source>
        <dbReference type="Proteomes" id="UP001595923"/>
    </source>
</evidence>
<evidence type="ECO:0000256" key="3">
    <source>
        <dbReference type="ARBA" id="ARBA00023002"/>
    </source>
</evidence>
<dbReference type="Pfam" id="PF13462">
    <property type="entry name" value="Thioredoxin_4"/>
    <property type="match status" value="1"/>
</dbReference>
<dbReference type="Proteomes" id="UP001595923">
    <property type="component" value="Unassembled WGS sequence"/>
</dbReference>
<keyword evidence="5" id="KW-0676">Redox-active center</keyword>
<protein>
    <submittedName>
        <fullName evidence="7">DsbA family protein</fullName>
    </submittedName>
</protein>
<keyword evidence="2" id="KW-0732">Signal</keyword>
<gene>
    <name evidence="7" type="ORF">ACFO4E_25290</name>
</gene>
<dbReference type="Gene3D" id="3.40.30.10">
    <property type="entry name" value="Glutaredoxin"/>
    <property type="match status" value="1"/>
</dbReference>
<keyword evidence="4" id="KW-1015">Disulfide bond</keyword>
<dbReference type="InterPro" id="IPR036249">
    <property type="entry name" value="Thioredoxin-like_sf"/>
</dbReference>
<keyword evidence="3" id="KW-0560">Oxidoreductase</keyword>
<evidence type="ECO:0000256" key="2">
    <source>
        <dbReference type="ARBA" id="ARBA00022729"/>
    </source>
</evidence>
<comment type="similarity">
    <text evidence="1">Belongs to the thioredoxin family. DsbA subfamily.</text>
</comment>
<evidence type="ECO:0000256" key="1">
    <source>
        <dbReference type="ARBA" id="ARBA00005791"/>
    </source>
</evidence>
<reference evidence="8" key="1">
    <citation type="journal article" date="2019" name="Int. J. Syst. Evol. Microbiol.">
        <title>The Global Catalogue of Microorganisms (GCM) 10K type strain sequencing project: providing services to taxonomists for standard genome sequencing and annotation.</title>
        <authorList>
            <consortium name="The Broad Institute Genomics Platform"/>
            <consortium name="The Broad Institute Genome Sequencing Center for Infectious Disease"/>
            <person name="Wu L."/>
            <person name="Ma J."/>
        </authorList>
    </citation>
    <scope>NUCLEOTIDE SEQUENCE [LARGE SCALE GENOMIC DNA]</scope>
    <source>
        <strain evidence="8">XZYJ18</strain>
    </source>
</reference>
<dbReference type="InterPro" id="IPR012336">
    <property type="entry name" value="Thioredoxin-like_fold"/>
</dbReference>
<name>A0ABV9E4K4_9ACTN</name>
<accession>A0ABV9E4K4</accession>
<proteinExistence type="inferred from homology"/>
<comment type="caution">
    <text evidence="7">The sequence shown here is derived from an EMBL/GenBank/DDBJ whole genome shotgun (WGS) entry which is preliminary data.</text>
</comment>
<organism evidence="7 8">
    <name type="scientific">Nocardiopsis mangrovi</name>
    <dbReference type="NCBI Taxonomy" id="1179818"/>
    <lineage>
        <taxon>Bacteria</taxon>
        <taxon>Bacillati</taxon>
        <taxon>Actinomycetota</taxon>
        <taxon>Actinomycetes</taxon>
        <taxon>Streptosporangiales</taxon>
        <taxon>Nocardiopsidaceae</taxon>
        <taxon>Nocardiopsis</taxon>
    </lineage>
</organism>
<evidence type="ECO:0000256" key="5">
    <source>
        <dbReference type="ARBA" id="ARBA00023284"/>
    </source>
</evidence>
<feature type="domain" description="Thioredoxin" evidence="6">
    <location>
        <begin position="33"/>
        <end position="225"/>
    </location>
</feature>
<dbReference type="EMBL" id="JBHSFQ010000033">
    <property type="protein sequence ID" value="MFC4565185.1"/>
    <property type="molecule type" value="Genomic_DNA"/>
</dbReference>
<dbReference type="RefSeq" id="WP_378578926.1">
    <property type="nucleotide sequence ID" value="NZ_JBHSFQ010000033.1"/>
</dbReference>
<evidence type="ECO:0000313" key="7">
    <source>
        <dbReference type="EMBL" id="MFC4565185.1"/>
    </source>
</evidence>
<sequence length="226" mass="24850">MTKNLAISMALVIAAVVGIAVLAYSVDNRNAPAAGGGADPTASSSTAPEELLVRENSHYLSRADDSQVTVVEFLDFECEACRAQFPIMERLREEYDGRINLVIRYFPLPGHTNSEPAALAVEAAAEQDALEEMYIKMYETQEEWGESQDSRVDVFEGFAEELGLDMDRFRATVADPATLDRVRADFDDGRQLGVQGTPTIYVNGRQTESMPTYEALSQAIDAELEP</sequence>